<accession>A0AA39WIA4</accession>
<dbReference type="Proteomes" id="UP001174934">
    <property type="component" value="Unassembled WGS sequence"/>
</dbReference>
<keyword evidence="3" id="KW-1185">Reference proteome</keyword>
<reference evidence="2" key="1">
    <citation type="submission" date="2023-06" db="EMBL/GenBank/DDBJ databases">
        <title>Genome-scale phylogeny and comparative genomics of the fungal order Sordariales.</title>
        <authorList>
            <consortium name="Lawrence Berkeley National Laboratory"/>
            <person name="Hensen N."/>
            <person name="Bonometti L."/>
            <person name="Westerberg I."/>
            <person name="Brannstrom I.O."/>
            <person name="Guillou S."/>
            <person name="Cros-Aarteil S."/>
            <person name="Calhoun S."/>
            <person name="Haridas S."/>
            <person name="Kuo A."/>
            <person name="Mondo S."/>
            <person name="Pangilinan J."/>
            <person name="Riley R."/>
            <person name="LaButti K."/>
            <person name="Andreopoulos B."/>
            <person name="Lipzen A."/>
            <person name="Chen C."/>
            <person name="Yanf M."/>
            <person name="Daum C."/>
            <person name="Ng V."/>
            <person name="Clum A."/>
            <person name="Steindorff A."/>
            <person name="Ohm R."/>
            <person name="Martin F."/>
            <person name="Silar P."/>
            <person name="Natvig D."/>
            <person name="Lalanne C."/>
            <person name="Gautier V."/>
            <person name="Ament-velasquez S.L."/>
            <person name="Kruys A."/>
            <person name="Hutchinson M.I."/>
            <person name="Powell A.J."/>
            <person name="Barry K."/>
            <person name="Miller A.N."/>
            <person name="Grigoriev I.V."/>
            <person name="Debuchy R."/>
            <person name="Gladieux P."/>
            <person name="Thoren M.H."/>
            <person name="Johannesson H."/>
        </authorList>
    </citation>
    <scope>NUCLEOTIDE SEQUENCE</scope>
    <source>
        <strain evidence="2">SMH3391-2</strain>
    </source>
</reference>
<evidence type="ECO:0000313" key="2">
    <source>
        <dbReference type="EMBL" id="KAK0615884.1"/>
    </source>
</evidence>
<feature type="compositionally biased region" description="Low complexity" evidence="1">
    <location>
        <begin position="54"/>
        <end position="66"/>
    </location>
</feature>
<gene>
    <name evidence="2" type="ORF">B0T17DRAFT_619482</name>
</gene>
<sequence>MLDIYPQYFPQPPICLSCHISIASQDLAAALYLFPQQPFNLGAADLAAAPVPATDMRQPTSTATSSPLPPLSPSVDEVAQALGIARESPEGAQEPTVCKILEVAISRIWAKVEAKPDAYVMTRDEFAVFNYFQNRFDGNEVARKARARFWDKN</sequence>
<protein>
    <submittedName>
        <fullName evidence="2">Uncharacterized protein</fullName>
    </submittedName>
</protein>
<comment type="caution">
    <text evidence="2">The sequence shown here is derived from an EMBL/GenBank/DDBJ whole genome shotgun (WGS) entry which is preliminary data.</text>
</comment>
<evidence type="ECO:0000313" key="3">
    <source>
        <dbReference type="Proteomes" id="UP001174934"/>
    </source>
</evidence>
<organism evidence="2 3">
    <name type="scientific">Bombardia bombarda</name>
    <dbReference type="NCBI Taxonomy" id="252184"/>
    <lineage>
        <taxon>Eukaryota</taxon>
        <taxon>Fungi</taxon>
        <taxon>Dikarya</taxon>
        <taxon>Ascomycota</taxon>
        <taxon>Pezizomycotina</taxon>
        <taxon>Sordariomycetes</taxon>
        <taxon>Sordariomycetidae</taxon>
        <taxon>Sordariales</taxon>
        <taxon>Lasiosphaeriaceae</taxon>
        <taxon>Bombardia</taxon>
    </lineage>
</organism>
<name>A0AA39WIA4_9PEZI</name>
<dbReference type="EMBL" id="JAULSR010000006">
    <property type="protein sequence ID" value="KAK0615884.1"/>
    <property type="molecule type" value="Genomic_DNA"/>
</dbReference>
<feature type="region of interest" description="Disordered" evidence="1">
    <location>
        <begin position="54"/>
        <end position="74"/>
    </location>
</feature>
<evidence type="ECO:0000256" key="1">
    <source>
        <dbReference type="SAM" id="MobiDB-lite"/>
    </source>
</evidence>
<proteinExistence type="predicted"/>
<dbReference type="AlphaFoldDB" id="A0AA39WIA4"/>